<dbReference type="Proteomes" id="UP000013523">
    <property type="component" value="Chromosome"/>
</dbReference>
<gene>
    <name evidence="1" type="ORF">Clopa_1731</name>
</gene>
<evidence type="ECO:0000313" key="2">
    <source>
        <dbReference type="Proteomes" id="UP000013523"/>
    </source>
</evidence>
<dbReference type="AlphaFoldDB" id="R4KAI2"/>
<dbReference type="RefSeq" id="WP_015614969.1">
    <property type="nucleotide sequence ID" value="NC_021182.1"/>
</dbReference>
<name>R4KAI2_CLOPA</name>
<protein>
    <submittedName>
        <fullName evidence="1">Uncharacterized protein</fullName>
    </submittedName>
</protein>
<accession>R4KAI2</accession>
<dbReference type="HOGENOM" id="CLU_2698129_0_0_9"/>
<dbReference type="EMBL" id="CP003261">
    <property type="protein sequence ID" value="AGK96650.1"/>
    <property type="molecule type" value="Genomic_DNA"/>
</dbReference>
<evidence type="ECO:0000313" key="1">
    <source>
        <dbReference type="EMBL" id="AGK96650.1"/>
    </source>
</evidence>
<dbReference type="PATRIC" id="fig|86416.3.peg.1707"/>
<keyword evidence="2" id="KW-1185">Reference proteome</keyword>
<dbReference type="KEGG" id="cpas:Clopa_1731"/>
<organism evidence="1 2">
    <name type="scientific">Clostridium pasteurianum BC1</name>
    <dbReference type="NCBI Taxonomy" id="86416"/>
    <lineage>
        <taxon>Bacteria</taxon>
        <taxon>Bacillati</taxon>
        <taxon>Bacillota</taxon>
        <taxon>Clostridia</taxon>
        <taxon>Eubacteriales</taxon>
        <taxon>Clostridiaceae</taxon>
        <taxon>Clostridium</taxon>
    </lineage>
</organism>
<sequence>MKQLKRETLPGLRTGITVRTKLASIAQAICVNGFIWGAGCLNWARPVLKGAVSVKITVYLPHEVQSSIIKSVK</sequence>
<reference evidence="1 2" key="1">
    <citation type="submission" date="2012-01" db="EMBL/GenBank/DDBJ databases">
        <title>Complete sequence of chromosome of Clostridium pasteurianum BC1.</title>
        <authorList>
            <consortium name="US DOE Joint Genome Institute"/>
            <person name="Lucas S."/>
            <person name="Han J."/>
            <person name="Lapidus A."/>
            <person name="Cheng J.-F."/>
            <person name="Goodwin L."/>
            <person name="Pitluck S."/>
            <person name="Peters L."/>
            <person name="Mikhailova N."/>
            <person name="Teshima H."/>
            <person name="Detter J.C."/>
            <person name="Han C."/>
            <person name="Tapia R."/>
            <person name="Land M."/>
            <person name="Hauser L."/>
            <person name="Kyrpides N."/>
            <person name="Ivanova N."/>
            <person name="Pagani I."/>
            <person name="Dunn J."/>
            <person name="Taghavi S."/>
            <person name="Francis A."/>
            <person name="van der Lelie D."/>
            <person name="Woyke T."/>
        </authorList>
    </citation>
    <scope>NUCLEOTIDE SEQUENCE [LARGE SCALE GENOMIC DNA]</scope>
    <source>
        <strain evidence="1 2">BC1</strain>
    </source>
</reference>
<proteinExistence type="predicted"/>